<feature type="domain" description="Aldehyde dehydrogenase" evidence="5">
    <location>
        <begin position="20"/>
        <end position="483"/>
    </location>
</feature>
<dbReference type="InterPro" id="IPR016163">
    <property type="entry name" value="Ald_DH_C"/>
</dbReference>
<evidence type="ECO:0000313" key="7">
    <source>
        <dbReference type="Proteomes" id="UP001597353"/>
    </source>
</evidence>
<dbReference type="Pfam" id="PF00171">
    <property type="entry name" value="Aldedh"/>
    <property type="match status" value="1"/>
</dbReference>
<accession>A0ABW4S7I2</accession>
<comment type="caution">
    <text evidence="6">The sequence shown here is derived from an EMBL/GenBank/DDBJ whole genome shotgun (WGS) entry which is preliminary data.</text>
</comment>
<keyword evidence="7" id="KW-1185">Reference proteome</keyword>
<dbReference type="InterPro" id="IPR016162">
    <property type="entry name" value="Ald_DH_N"/>
</dbReference>
<evidence type="ECO:0000256" key="3">
    <source>
        <dbReference type="PROSITE-ProRule" id="PRU10007"/>
    </source>
</evidence>
<dbReference type="Gene3D" id="3.40.605.10">
    <property type="entry name" value="Aldehyde Dehydrogenase, Chain A, domain 1"/>
    <property type="match status" value="1"/>
</dbReference>
<comment type="similarity">
    <text evidence="1 4">Belongs to the aldehyde dehydrogenase family.</text>
</comment>
<evidence type="ECO:0000313" key="6">
    <source>
        <dbReference type="EMBL" id="MFD1913531.1"/>
    </source>
</evidence>
<reference evidence="7" key="1">
    <citation type="journal article" date="2019" name="Int. J. Syst. Evol. Microbiol.">
        <title>The Global Catalogue of Microorganisms (GCM) 10K type strain sequencing project: providing services to taxonomists for standard genome sequencing and annotation.</title>
        <authorList>
            <consortium name="The Broad Institute Genomics Platform"/>
            <consortium name="The Broad Institute Genome Sequencing Center for Infectious Disease"/>
            <person name="Wu L."/>
            <person name="Ma J."/>
        </authorList>
    </citation>
    <scope>NUCLEOTIDE SEQUENCE [LARGE SCALE GENOMIC DNA]</scope>
    <source>
        <strain evidence="7">CGMCC 4.7242</strain>
    </source>
</reference>
<organism evidence="6 7">
    <name type="scientific">Halodurantibacterium flavum</name>
    <dbReference type="NCBI Taxonomy" id="1382802"/>
    <lineage>
        <taxon>Bacteria</taxon>
        <taxon>Pseudomonadati</taxon>
        <taxon>Pseudomonadota</taxon>
        <taxon>Alphaproteobacteria</taxon>
        <taxon>Rhodobacterales</taxon>
        <taxon>Paracoccaceae</taxon>
        <taxon>Halodurantibacterium</taxon>
    </lineage>
</organism>
<dbReference type="CDD" id="cd07139">
    <property type="entry name" value="ALDH_AldA-Rv0768"/>
    <property type="match status" value="1"/>
</dbReference>
<dbReference type="InterPro" id="IPR015590">
    <property type="entry name" value="Aldehyde_DH_dom"/>
</dbReference>
<evidence type="ECO:0000256" key="2">
    <source>
        <dbReference type="ARBA" id="ARBA00023002"/>
    </source>
</evidence>
<evidence type="ECO:0000256" key="4">
    <source>
        <dbReference type="RuleBase" id="RU003345"/>
    </source>
</evidence>
<dbReference type="Gene3D" id="3.40.309.10">
    <property type="entry name" value="Aldehyde Dehydrogenase, Chain A, domain 2"/>
    <property type="match status" value="1"/>
</dbReference>
<evidence type="ECO:0000256" key="1">
    <source>
        <dbReference type="ARBA" id="ARBA00009986"/>
    </source>
</evidence>
<sequence>MDGQPLDLRAPTQFFINGAWVAPKGGARLDVISPVTGEKLMDYPEASVADVDDAVAAARAAFDHGPWPRMTPKERAGYLRKVADQIEARLGEIAESWTRQMGAPITLTRILAPQNVTLFRYYADLIDSNSFSFEDERTRSNGGRTVVAKEPVGVCAAITPWNAPMVLLTYKIAAGLAAGCTFVSKPSPETPLEAYILAECIEAAGLPKGVFNLVPAGREVGDYLVRHKDVDKVAFTGSTAAGKHIAAVCAERLARVSLELGGKSAAILLDDADFAAALPTLMMYTMPITGQVCFSLTRILVPEARAQEFTDLFVGAVKGIKVGDPSDPATQMGPLAMGRQLERVQGYIEAGLAEGATIAIGGGRPAGLETGFFIEPTVFTGVTPEMRIAREEIFGPVVSIITYKDDEDAIAKANATDYGLNGAIFSTDSERAYAMARRVHSGGLTINGNIIDPLMPFGGVKQSGYGREGGLEGIENYLETKTIHFA</sequence>
<gene>
    <name evidence="6" type="ORF">ACFSGJ_15060</name>
</gene>
<dbReference type="InterPro" id="IPR016161">
    <property type="entry name" value="Ald_DH/histidinol_DH"/>
</dbReference>
<evidence type="ECO:0000259" key="5">
    <source>
        <dbReference type="Pfam" id="PF00171"/>
    </source>
</evidence>
<dbReference type="Proteomes" id="UP001597353">
    <property type="component" value="Unassembled WGS sequence"/>
</dbReference>
<proteinExistence type="inferred from homology"/>
<dbReference type="PROSITE" id="PS00687">
    <property type="entry name" value="ALDEHYDE_DEHYDR_GLU"/>
    <property type="match status" value="1"/>
</dbReference>
<keyword evidence="2 4" id="KW-0560">Oxidoreductase</keyword>
<name>A0ABW4S7I2_9RHOB</name>
<dbReference type="RefSeq" id="WP_390263534.1">
    <property type="nucleotide sequence ID" value="NZ_JBHUGH010000012.1"/>
</dbReference>
<dbReference type="EMBL" id="JBHUGH010000012">
    <property type="protein sequence ID" value="MFD1913531.1"/>
    <property type="molecule type" value="Genomic_DNA"/>
</dbReference>
<dbReference type="SUPFAM" id="SSF53720">
    <property type="entry name" value="ALDH-like"/>
    <property type="match status" value="1"/>
</dbReference>
<dbReference type="PANTHER" id="PTHR42804">
    <property type="entry name" value="ALDEHYDE DEHYDROGENASE"/>
    <property type="match status" value="1"/>
</dbReference>
<feature type="active site" evidence="3">
    <location>
        <position position="259"/>
    </location>
</feature>
<dbReference type="PANTHER" id="PTHR42804:SF1">
    <property type="entry name" value="ALDEHYDE DEHYDROGENASE-RELATED"/>
    <property type="match status" value="1"/>
</dbReference>
<dbReference type="InterPro" id="IPR029510">
    <property type="entry name" value="Ald_DH_CS_GLU"/>
</dbReference>
<protein>
    <submittedName>
        <fullName evidence="6">Aldehyde dehydrogenase</fullName>
    </submittedName>
</protein>